<keyword evidence="3" id="KW-1185">Reference proteome</keyword>
<evidence type="ECO:0000256" key="1">
    <source>
        <dbReference type="SAM" id="MobiDB-lite"/>
    </source>
</evidence>
<organism evidence="2 3">
    <name type="scientific">Cinchona calisaya</name>
    <dbReference type="NCBI Taxonomy" id="153742"/>
    <lineage>
        <taxon>Eukaryota</taxon>
        <taxon>Viridiplantae</taxon>
        <taxon>Streptophyta</taxon>
        <taxon>Embryophyta</taxon>
        <taxon>Tracheophyta</taxon>
        <taxon>Spermatophyta</taxon>
        <taxon>Magnoliopsida</taxon>
        <taxon>eudicotyledons</taxon>
        <taxon>Gunneridae</taxon>
        <taxon>Pentapetalae</taxon>
        <taxon>asterids</taxon>
        <taxon>lamiids</taxon>
        <taxon>Gentianales</taxon>
        <taxon>Rubiaceae</taxon>
        <taxon>Cinchonoideae</taxon>
        <taxon>Cinchoneae</taxon>
        <taxon>Cinchona</taxon>
    </lineage>
</organism>
<proteinExistence type="predicted"/>
<dbReference type="Proteomes" id="UP001630127">
    <property type="component" value="Unassembled WGS sequence"/>
</dbReference>
<reference evidence="2 3" key="1">
    <citation type="submission" date="2024-11" db="EMBL/GenBank/DDBJ databases">
        <title>A near-complete genome assembly of Cinchona calisaya.</title>
        <authorList>
            <person name="Lian D.C."/>
            <person name="Zhao X.W."/>
            <person name="Wei L."/>
        </authorList>
    </citation>
    <scope>NUCLEOTIDE SEQUENCE [LARGE SCALE GENOMIC DNA]</scope>
    <source>
        <tissue evidence="2">Nenye</tissue>
    </source>
</reference>
<dbReference type="AlphaFoldDB" id="A0ABD2YJF6"/>
<evidence type="ECO:0000313" key="3">
    <source>
        <dbReference type="Proteomes" id="UP001630127"/>
    </source>
</evidence>
<accession>A0ABD2YJF6</accession>
<sequence length="190" mass="21244">MTGDILETSWLSESKGLLTKPNQSEISLHIQFLTTSEGFTEDEKQCSISCASSSIGFSDCDYIDAAYLVLNGIFWTYRPKTIDQNWRHDKFFNNNDLVKIPTLKILAYKLVVLNISNSNESTLDRAGKGMRGRGNDEEMAEMDLLTKEEGYLGRGRRWICKGGAGDEKEREGLAGEGELRGREDGEGGWS</sequence>
<feature type="region of interest" description="Disordered" evidence="1">
    <location>
        <begin position="161"/>
        <end position="190"/>
    </location>
</feature>
<gene>
    <name evidence="2" type="ORF">ACH5RR_032897</name>
</gene>
<evidence type="ECO:0000313" key="2">
    <source>
        <dbReference type="EMBL" id="KAL3507515.1"/>
    </source>
</evidence>
<feature type="compositionally biased region" description="Basic and acidic residues" evidence="1">
    <location>
        <begin position="164"/>
        <end position="190"/>
    </location>
</feature>
<protein>
    <submittedName>
        <fullName evidence="2">Uncharacterized protein</fullName>
    </submittedName>
</protein>
<name>A0ABD2YJF6_9GENT</name>
<comment type="caution">
    <text evidence="2">The sequence shown here is derived from an EMBL/GenBank/DDBJ whole genome shotgun (WGS) entry which is preliminary data.</text>
</comment>
<dbReference type="EMBL" id="JBJUIK010000013">
    <property type="protein sequence ID" value="KAL3507515.1"/>
    <property type="molecule type" value="Genomic_DNA"/>
</dbReference>